<evidence type="ECO:0000313" key="1">
    <source>
        <dbReference type="EMBL" id="MBB4949538.1"/>
    </source>
</evidence>
<gene>
    <name evidence="1" type="ORF">F4556_005073</name>
</gene>
<dbReference type="AlphaFoldDB" id="A0A7W7SGJ2"/>
<protein>
    <submittedName>
        <fullName evidence="1">Uncharacterized protein</fullName>
    </submittedName>
</protein>
<dbReference type="RefSeq" id="WP_184919941.1">
    <property type="nucleotide sequence ID" value="NZ_JACHJR010000001.1"/>
</dbReference>
<accession>A0A7W7SGJ2</accession>
<reference evidence="1 2" key="1">
    <citation type="submission" date="2020-08" db="EMBL/GenBank/DDBJ databases">
        <title>Sequencing the genomes of 1000 actinobacteria strains.</title>
        <authorList>
            <person name="Klenk H.-P."/>
        </authorList>
    </citation>
    <scope>NUCLEOTIDE SEQUENCE [LARGE SCALE GENOMIC DNA]</scope>
    <source>
        <strain evidence="1 2">DSM 44786</strain>
    </source>
</reference>
<evidence type="ECO:0000313" key="2">
    <source>
        <dbReference type="Proteomes" id="UP000573327"/>
    </source>
</evidence>
<sequence length="134" mass="14759">MTPPNHLVLAPWYSPIVDLARHRGVTFHIATSRQHASLHLHLPDGSLLAITDDGVGGATARKPSGTTGWKAIRTLPTGHRTALYDSTLLGRYHHLGTDPDPLLGVLARYLPPPPAMPDPRTRRSHLLRRLLRLT</sequence>
<dbReference type="EMBL" id="JACHJR010000001">
    <property type="protein sequence ID" value="MBB4949538.1"/>
    <property type="molecule type" value="Genomic_DNA"/>
</dbReference>
<proteinExistence type="predicted"/>
<organism evidence="1 2">
    <name type="scientific">Kitasatospora gansuensis</name>
    <dbReference type="NCBI Taxonomy" id="258050"/>
    <lineage>
        <taxon>Bacteria</taxon>
        <taxon>Bacillati</taxon>
        <taxon>Actinomycetota</taxon>
        <taxon>Actinomycetes</taxon>
        <taxon>Kitasatosporales</taxon>
        <taxon>Streptomycetaceae</taxon>
        <taxon>Kitasatospora</taxon>
    </lineage>
</organism>
<dbReference type="Proteomes" id="UP000573327">
    <property type="component" value="Unassembled WGS sequence"/>
</dbReference>
<keyword evidence="2" id="KW-1185">Reference proteome</keyword>
<name>A0A7W7SGJ2_9ACTN</name>
<comment type="caution">
    <text evidence="1">The sequence shown here is derived from an EMBL/GenBank/DDBJ whole genome shotgun (WGS) entry which is preliminary data.</text>
</comment>